<reference evidence="4 5" key="1">
    <citation type="journal article" date="2015" name="Genome Announc.">
        <title>Genomes of Geoalkalibacter ferrihydriticus Z-0531T and Geoalkalibacter subterraneus Red1T, Two Haloalkaliphilic Metal-Reducing Deltaproteobacteria.</title>
        <authorList>
            <person name="Badalamenti J.P."/>
            <person name="Krajmalnik-Brown R."/>
            <person name="Torres C.I."/>
            <person name="Bond D.R."/>
        </authorList>
    </citation>
    <scope>NUCLEOTIDE SEQUENCE [LARGE SCALE GENOMIC DNA]</scope>
    <source>
        <strain evidence="4 5">Red1</strain>
        <plasmid evidence="5">Plasmid pGSUB1</plasmid>
    </source>
</reference>
<dbReference type="CDD" id="cd16430">
    <property type="entry name" value="TraB"/>
    <property type="match status" value="1"/>
</dbReference>
<gene>
    <name evidence="4" type="ORF">GSUB_16595</name>
</gene>
<keyword evidence="3" id="KW-0812">Transmembrane</keyword>
<evidence type="ECO:0000256" key="2">
    <source>
        <dbReference type="SAM" id="MobiDB-lite"/>
    </source>
</evidence>
<keyword evidence="3" id="KW-0472">Membrane</keyword>
<dbReference type="InterPro" id="IPR005498">
    <property type="entry name" value="T4SS_VirB10/TraB/TrbI"/>
</dbReference>
<evidence type="ECO:0000313" key="4">
    <source>
        <dbReference type="EMBL" id="AJF08128.1"/>
    </source>
</evidence>
<feature type="transmembrane region" description="Helical" evidence="3">
    <location>
        <begin position="12"/>
        <end position="29"/>
    </location>
</feature>
<keyword evidence="4" id="KW-0614">Plasmid</keyword>
<dbReference type="AlphaFoldDB" id="A0A0B5FL60"/>
<evidence type="ECO:0000256" key="3">
    <source>
        <dbReference type="SAM" id="Phobius"/>
    </source>
</evidence>
<dbReference type="EMBL" id="CP010312">
    <property type="protein sequence ID" value="AJF08128.1"/>
    <property type="molecule type" value="Genomic_DNA"/>
</dbReference>
<organism evidence="4 5">
    <name type="scientific">Geoalkalibacter subterraneus</name>
    <dbReference type="NCBI Taxonomy" id="483547"/>
    <lineage>
        <taxon>Bacteria</taxon>
        <taxon>Pseudomonadati</taxon>
        <taxon>Thermodesulfobacteriota</taxon>
        <taxon>Desulfuromonadia</taxon>
        <taxon>Desulfuromonadales</taxon>
        <taxon>Geoalkalibacteraceae</taxon>
        <taxon>Geoalkalibacter</taxon>
    </lineage>
</organism>
<keyword evidence="3" id="KW-1133">Transmembrane helix</keyword>
<protein>
    <recommendedName>
        <fullName evidence="6">Conjugal transfer protein TraB</fullName>
    </recommendedName>
</protein>
<feature type="compositionally biased region" description="Basic and acidic residues" evidence="2">
    <location>
        <begin position="204"/>
        <end position="213"/>
    </location>
</feature>
<dbReference type="OrthoDB" id="15544at2"/>
<name>A0A0B5FL60_9BACT</name>
<evidence type="ECO:0008006" key="6">
    <source>
        <dbReference type="Google" id="ProtNLM"/>
    </source>
</evidence>
<dbReference type="HOGENOM" id="CLU_046972_1_1_7"/>
<feature type="coiled-coil region" evidence="1">
    <location>
        <begin position="60"/>
        <end position="94"/>
    </location>
</feature>
<geneLocation type="plasmid" evidence="4 5">
    <name>pGSUB1</name>
</geneLocation>
<keyword evidence="5" id="KW-1185">Reference proteome</keyword>
<evidence type="ECO:0000256" key="1">
    <source>
        <dbReference type="SAM" id="Coils"/>
    </source>
</evidence>
<feature type="compositionally biased region" description="Polar residues" evidence="2">
    <location>
        <begin position="137"/>
        <end position="164"/>
    </location>
</feature>
<proteinExistence type="predicted"/>
<dbReference type="KEGG" id="gsb:GSUB_16595"/>
<evidence type="ECO:0000313" key="5">
    <source>
        <dbReference type="Proteomes" id="UP000035036"/>
    </source>
</evidence>
<keyword evidence="1" id="KW-0175">Coiled coil</keyword>
<dbReference type="Pfam" id="PF03743">
    <property type="entry name" value="TrbI"/>
    <property type="match status" value="1"/>
</dbReference>
<sequence length="430" mass="47689">MEKIPAKQRRWLSIGLIATAFIGILWIFVSGDTDTRRERVSRDDVVKEIFTGANVREQGLQGLTSEVSRLRKEIAKMQQQNENLNKRIEKQQEDRKKIVEFDEERVSRAAASEAVKRVEEIYNKKLKNMQNLLEVQQGKQGDVSSPRSASSQGQQPLGSTQDPSQLYDVDWENQSAAPAQGTAGQEQQTSKKKKTQFRVITAQEDPKQKKEKEEEPQEFFIPAGSILSGTLLTGLDAPTAQVARSNPYPVVLRLKKEAILPNRHRADVRECFLVASGYGDLSSERAYLRSELISCVREDGGVIEAPIDMFASGEDGKAGVRGRLVSKQGQFLARALMAGFMDGFSDVFSSTPVPTLVTNSDSDSKVFQQNFSQQALESAGIRGVGDALEKLADFYMDMAANIFPIIEIDAGREIDFLMTRGTKLKMVSGG</sequence>
<dbReference type="Proteomes" id="UP000035036">
    <property type="component" value="Plasmid pGSUB1"/>
</dbReference>
<feature type="region of interest" description="Disordered" evidence="2">
    <location>
        <begin position="137"/>
        <end position="216"/>
    </location>
</feature>
<accession>A0A0B5FL60</accession>